<dbReference type="EMBL" id="VCIA01000001">
    <property type="protein sequence ID" value="TMN23811.1"/>
    <property type="molecule type" value="Genomic_DNA"/>
</dbReference>
<gene>
    <name evidence="1" type="ORF">FFL34_06775</name>
</gene>
<comment type="caution">
    <text evidence="1">The sequence shown here is derived from an EMBL/GenBank/DDBJ whole genome shotgun (WGS) entry which is preliminary data.</text>
</comment>
<protein>
    <submittedName>
        <fullName evidence="1">Uncharacterized protein</fullName>
    </submittedName>
</protein>
<sequence>MREKERINRIMLLLQKIWKQQPDVRFNQLISNLQQMYSAEHNGYGRKKIKEIDLFDKEIETAYLDFFFLEDDKWEEFLQAIVDKQQNDNSGSNG</sequence>
<accession>A0A5S3QRD6</accession>
<dbReference type="AlphaFoldDB" id="A0A5S3QRD6"/>
<name>A0A5S3QRD6_9BACI</name>
<dbReference type="Proteomes" id="UP000306980">
    <property type="component" value="Unassembled WGS sequence"/>
</dbReference>
<dbReference type="OrthoDB" id="2622961at2"/>
<reference evidence="1 2" key="1">
    <citation type="submission" date="2019-05" db="EMBL/GenBank/DDBJ databases">
        <title>Genomic analysis of Lentibacillus sp. NKC220-2.</title>
        <authorList>
            <person name="Oh Y.J."/>
        </authorList>
    </citation>
    <scope>NUCLEOTIDE SEQUENCE [LARGE SCALE GENOMIC DNA]</scope>
    <source>
        <strain evidence="1 2">NKC220-2</strain>
    </source>
</reference>
<evidence type="ECO:0000313" key="2">
    <source>
        <dbReference type="Proteomes" id="UP000306980"/>
    </source>
</evidence>
<evidence type="ECO:0000313" key="1">
    <source>
        <dbReference type="EMBL" id="TMN23811.1"/>
    </source>
</evidence>
<proteinExistence type="predicted"/>
<organism evidence="1 2">
    <name type="scientific">Lentibacillus cibarius</name>
    <dbReference type="NCBI Taxonomy" id="2583219"/>
    <lineage>
        <taxon>Bacteria</taxon>
        <taxon>Bacillati</taxon>
        <taxon>Bacillota</taxon>
        <taxon>Bacilli</taxon>
        <taxon>Bacillales</taxon>
        <taxon>Bacillaceae</taxon>
        <taxon>Lentibacillus</taxon>
    </lineage>
</organism>